<evidence type="ECO:0000256" key="1">
    <source>
        <dbReference type="ARBA" id="ARBA00001946"/>
    </source>
</evidence>
<dbReference type="InterPro" id="IPR011320">
    <property type="entry name" value="RNase_H1_N"/>
</dbReference>
<organism evidence="12">
    <name type="scientific">Culicoides sonorensis</name>
    <name type="common">Biting midge</name>
    <dbReference type="NCBI Taxonomy" id="179676"/>
    <lineage>
        <taxon>Eukaryota</taxon>
        <taxon>Metazoa</taxon>
        <taxon>Ecdysozoa</taxon>
        <taxon>Arthropoda</taxon>
        <taxon>Hexapoda</taxon>
        <taxon>Insecta</taxon>
        <taxon>Pterygota</taxon>
        <taxon>Neoptera</taxon>
        <taxon>Endopterygota</taxon>
        <taxon>Diptera</taxon>
        <taxon>Nematocera</taxon>
        <taxon>Chironomoidea</taxon>
        <taxon>Ceratopogonidae</taxon>
        <taxon>Ceratopogoninae</taxon>
        <taxon>Culicoides</taxon>
        <taxon>Monoculicoides</taxon>
    </lineage>
</organism>
<dbReference type="EMBL" id="UFQT01007599">
    <property type="protein sequence ID" value="SSX36187.1"/>
    <property type="molecule type" value="Genomic_DNA"/>
</dbReference>
<evidence type="ECO:0000313" key="12">
    <source>
        <dbReference type="EMBL" id="SSX17047.1"/>
    </source>
</evidence>
<evidence type="ECO:0000256" key="3">
    <source>
        <dbReference type="ARBA" id="ARBA00005300"/>
    </source>
</evidence>
<evidence type="ECO:0000256" key="9">
    <source>
        <dbReference type="ARBA" id="ARBA00022801"/>
    </source>
</evidence>
<reference evidence="13" key="2">
    <citation type="submission" date="2018-07" db="EMBL/GenBank/DDBJ databases">
        <authorList>
            <person name="Quirk P.G."/>
            <person name="Krulwich T.A."/>
        </authorList>
    </citation>
    <scope>NUCLEOTIDE SEQUENCE</scope>
</reference>
<sequence length="134" mass="14609">FNTESEAKSFINGDLTIATKVTSKRPLESTSSTSKISAKRFKSTSTATSDLGKVTELKEIGKYTFPVDENGFVHVYTDGSCEGNGSKIACAGMFCKLFRMPFYAVANGKIPGIYKTWAECENQVKGFSGAKYKK</sequence>
<dbReference type="SUPFAM" id="SSF55658">
    <property type="entry name" value="L9 N-domain-like"/>
    <property type="match status" value="1"/>
</dbReference>
<accession>A0A336LL17</accession>
<dbReference type="Gene3D" id="3.40.970.10">
    <property type="entry name" value="Ribonuclease H1, N-terminal domain"/>
    <property type="match status" value="1"/>
</dbReference>
<dbReference type="GO" id="GO:0004523">
    <property type="term" value="F:RNA-DNA hybrid ribonuclease activity"/>
    <property type="evidence" value="ECO:0007669"/>
    <property type="project" value="UniProtKB-EC"/>
</dbReference>
<dbReference type="EC" id="3.1.26.4" evidence="4"/>
<dbReference type="AlphaFoldDB" id="A0A336LL17"/>
<dbReference type="EMBL" id="UFQS01007599">
    <property type="protein sequence ID" value="SSX17047.1"/>
    <property type="molecule type" value="Genomic_DNA"/>
</dbReference>
<evidence type="ECO:0000256" key="2">
    <source>
        <dbReference type="ARBA" id="ARBA00004065"/>
    </source>
</evidence>
<keyword evidence="6" id="KW-0540">Nuclease</keyword>
<keyword evidence="10" id="KW-0460">Magnesium</keyword>
<evidence type="ECO:0000256" key="5">
    <source>
        <dbReference type="ARBA" id="ARBA00017721"/>
    </source>
</evidence>
<feature type="domain" description="Ribonuclease H1 N-terminal" evidence="11">
    <location>
        <begin position="101"/>
        <end position="134"/>
    </location>
</feature>
<dbReference type="FunFam" id="3.40.970.10:FF:000002">
    <property type="entry name" value="Ribonuclease H"/>
    <property type="match status" value="1"/>
</dbReference>
<keyword evidence="7" id="KW-0479">Metal-binding</keyword>
<dbReference type="Pfam" id="PF01693">
    <property type="entry name" value="Cauli_VI"/>
    <property type="match status" value="1"/>
</dbReference>
<comment type="similarity">
    <text evidence="3">Belongs to the RNase H family.</text>
</comment>
<evidence type="ECO:0000256" key="8">
    <source>
        <dbReference type="ARBA" id="ARBA00022759"/>
    </source>
</evidence>
<evidence type="ECO:0000256" key="10">
    <source>
        <dbReference type="ARBA" id="ARBA00022842"/>
    </source>
</evidence>
<dbReference type="InterPro" id="IPR009027">
    <property type="entry name" value="Ribosomal_bL9/RNase_H1_N"/>
</dbReference>
<evidence type="ECO:0000256" key="4">
    <source>
        <dbReference type="ARBA" id="ARBA00012180"/>
    </source>
</evidence>
<dbReference type="InterPro" id="IPR037056">
    <property type="entry name" value="RNase_H1_N_sf"/>
</dbReference>
<evidence type="ECO:0000256" key="6">
    <source>
        <dbReference type="ARBA" id="ARBA00022722"/>
    </source>
</evidence>
<keyword evidence="8" id="KW-0255">Endonuclease</keyword>
<evidence type="ECO:0000259" key="11">
    <source>
        <dbReference type="Pfam" id="PF01693"/>
    </source>
</evidence>
<dbReference type="VEuPathDB" id="VectorBase:CSON014108"/>
<evidence type="ECO:0000256" key="7">
    <source>
        <dbReference type="ARBA" id="ARBA00022723"/>
    </source>
</evidence>
<name>A0A336LL17_CULSO</name>
<evidence type="ECO:0000313" key="13">
    <source>
        <dbReference type="EMBL" id="SSX36187.1"/>
    </source>
</evidence>
<dbReference type="GO" id="GO:0046872">
    <property type="term" value="F:metal ion binding"/>
    <property type="evidence" value="ECO:0007669"/>
    <property type="project" value="UniProtKB-KW"/>
</dbReference>
<comment type="cofactor">
    <cofactor evidence="1">
        <name>Mg(2+)</name>
        <dbReference type="ChEBI" id="CHEBI:18420"/>
    </cofactor>
</comment>
<reference evidence="12" key="1">
    <citation type="submission" date="2018-04" db="EMBL/GenBank/DDBJ databases">
        <authorList>
            <person name="Go L.Y."/>
            <person name="Mitchell J.A."/>
        </authorList>
    </citation>
    <scope>NUCLEOTIDE SEQUENCE</scope>
    <source>
        <tissue evidence="12">Whole organism</tissue>
    </source>
</reference>
<gene>
    <name evidence="12" type="primary">CSON014108</name>
</gene>
<proteinExistence type="inferred from homology"/>
<keyword evidence="9" id="KW-0378">Hydrolase</keyword>
<comment type="function">
    <text evidence="2">Endonuclease that specifically degrades the RNA of RNA-DNA hybrids.</text>
</comment>
<protein>
    <recommendedName>
        <fullName evidence="5">Ribonuclease H</fullName>
        <ecNumber evidence="4">3.1.26.4</ecNumber>
    </recommendedName>
</protein>